<comment type="caution">
    <text evidence="2">The sequence shown here is derived from an EMBL/GenBank/DDBJ whole genome shotgun (WGS) entry which is preliminary data.</text>
</comment>
<evidence type="ECO:0000256" key="1">
    <source>
        <dbReference type="SAM" id="Coils"/>
    </source>
</evidence>
<accession>A0A1J5QPD1</accession>
<organism evidence="2">
    <name type="scientific">mine drainage metagenome</name>
    <dbReference type="NCBI Taxonomy" id="410659"/>
    <lineage>
        <taxon>unclassified sequences</taxon>
        <taxon>metagenomes</taxon>
        <taxon>ecological metagenomes</taxon>
    </lineage>
</organism>
<feature type="coiled-coil region" evidence="1">
    <location>
        <begin position="21"/>
        <end position="55"/>
    </location>
</feature>
<proteinExistence type="predicted"/>
<protein>
    <submittedName>
        <fullName evidence="2">Uncharacterized protein</fullName>
    </submittedName>
</protein>
<dbReference type="EMBL" id="MLJW01000558">
    <property type="protein sequence ID" value="OIQ85240.1"/>
    <property type="molecule type" value="Genomic_DNA"/>
</dbReference>
<dbReference type="AlphaFoldDB" id="A0A1J5QPD1"/>
<keyword evidence="1" id="KW-0175">Coiled coil</keyword>
<name>A0A1J5QPD1_9ZZZZ</name>
<evidence type="ECO:0000313" key="2">
    <source>
        <dbReference type="EMBL" id="OIQ85240.1"/>
    </source>
</evidence>
<gene>
    <name evidence="2" type="ORF">GALL_329150</name>
</gene>
<reference evidence="2" key="1">
    <citation type="submission" date="2016-10" db="EMBL/GenBank/DDBJ databases">
        <title>Sequence of Gallionella enrichment culture.</title>
        <authorList>
            <person name="Poehlein A."/>
            <person name="Muehling M."/>
            <person name="Daniel R."/>
        </authorList>
    </citation>
    <scope>NUCLEOTIDE SEQUENCE</scope>
</reference>
<sequence>MGVTDKMWDALTTVIKMNDKIERLAGTVKSQQDRIEQLTERVIRLETALEIALATRGTRRLEHKA</sequence>